<name>A0AAN5CB61_9BILA</name>
<dbReference type="InterPro" id="IPR036236">
    <property type="entry name" value="Znf_C2H2_sf"/>
</dbReference>
<comment type="subcellular location">
    <subcellularLocation>
        <location evidence="1">Nucleus</location>
    </subcellularLocation>
</comment>
<dbReference type="Pfam" id="PF13912">
    <property type="entry name" value="zf-C2H2_6"/>
    <property type="match status" value="1"/>
</dbReference>
<keyword evidence="2" id="KW-0479">Metal-binding</keyword>
<dbReference type="Pfam" id="PF00096">
    <property type="entry name" value="zf-C2H2"/>
    <property type="match status" value="4"/>
</dbReference>
<dbReference type="Proteomes" id="UP001328107">
    <property type="component" value="Unassembled WGS sequence"/>
</dbReference>
<sequence>MDVLKSDDFLYIANKDPQLPCVHSTSEDSLLAFRESLSNRIKVEIKEEVDDWEVPQEDTSTSFVNDSLGCADIDIGPSASWNDFYQSLREESSIQEIIIPENNSDTLTQVRVENNGERKRYQRFREKKFVCDECDRCFTLKQNVQQHVMIYHMNGAKQLQLKRGKRFKCLKCTQPTIFKTLEQARRHDIAKHGIKTSGARSFKCDQCPKVYPTSSALKEHITIVHLKERPFECEECGIRFGRKGGLRRHLQMVHENQLFMCQFEGCTHPGYKCTKALAAHIRSVHTKDRPFKCMLCDRTFVRKNDLKTHEMTHQATATLICPSCNKAFKRIAGLRAHKKRCKGGIVVKKEEESEEGVEKEEKKETAVVECNKPIKVEEPSSP</sequence>
<keyword evidence="10" id="KW-1185">Reference proteome</keyword>
<keyword evidence="4 7" id="KW-0863">Zinc-finger</keyword>
<dbReference type="PANTHER" id="PTHR24379:SF121">
    <property type="entry name" value="C2H2-TYPE DOMAIN-CONTAINING PROTEIN"/>
    <property type="match status" value="1"/>
</dbReference>
<protein>
    <recommendedName>
        <fullName evidence="8">C2H2-type domain-containing protein</fullName>
    </recommendedName>
</protein>
<gene>
    <name evidence="9" type="ORF">PMAYCL1PPCAC_06827</name>
</gene>
<accession>A0AAN5CB61</accession>
<dbReference type="EMBL" id="BTRK01000002">
    <property type="protein sequence ID" value="GMR36632.1"/>
    <property type="molecule type" value="Genomic_DNA"/>
</dbReference>
<dbReference type="GO" id="GO:0005634">
    <property type="term" value="C:nucleus"/>
    <property type="evidence" value="ECO:0007669"/>
    <property type="project" value="UniProtKB-SubCell"/>
</dbReference>
<dbReference type="FunFam" id="3.30.160.60:FF:000110">
    <property type="entry name" value="Zinc finger protein-like"/>
    <property type="match status" value="1"/>
</dbReference>
<dbReference type="SUPFAM" id="SSF57667">
    <property type="entry name" value="beta-beta-alpha zinc fingers"/>
    <property type="match status" value="3"/>
</dbReference>
<keyword evidence="5" id="KW-0862">Zinc</keyword>
<evidence type="ECO:0000256" key="1">
    <source>
        <dbReference type="ARBA" id="ARBA00004123"/>
    </source>
</evidence>
<dbReference type="AlphaFoldDB" id="A0AAN5CB61"/>
<organism evidence="9 10">
    <name type="scientific">Pristionchus mayeri</name>
    <dbReference type="NCBI Taxonomy" id="1317129"/>
    <lineage>
        <taxon>Eukaryota</taxon>
        <taxon>Metazoa</taxon>
        <taxon>Ecdysozoa</taxon>
        <taxon>Nematoda</taxon>
        <taxon>Chromadorea</taxon>
        <taxon>Rhabditida</taxon>
        <taxon>Rhabditina</taxon>
        <taxon>Diplogasteromorpha</taxon>
        <taxon>Diplogasteroidea</taxon>
        <taxon>Neodiplogasteridae</taxon>
        <taxon>Pristionchus</taxon>
    </lineage>
</organism>
<dbReference type="SMART" id="SM00355">
    <property type="entry name" value="ZnF_C2H2"/>
    <property type="match status" value="7"/>
</dbReference>
<keyword evidence="6" id="KW-0539">Nucleus</keyword>
<evidence type="ECO:0000256" key="5">
    <source>
        <dbReference type="ARBA" id="ARBA00022833"/>
    </source>
</evidence>
<comment type="caution">
    <text evidence="9">The sequence shown here is derived from an EMBL/GenBank/DDBJ whole genome shotgun (WGS) entry which is preliminary data.</text>
</comment>
<evidence type="ECO:0000256" key="2">
    <source>
        <dbReference type="ARBA" id="ARBA00022723"/>
    </source>
</evidence>
<dbReference type="FunFam" id="3.30.160.60:FF:005284">
    <property type="match status" value="1"/>
</dbReference>
<dbReference type="FunFam" id="3.30.160.60:FF:000145">
    <property type="entry name" value="Zinc finger protein 574"/>
    <property type="match status" value="1"/>
</dbReference>
<keyword evidence="3" id="KW-0677">Repeat</keyword>
<feature type="domain" description="C2H2-type" evidence="8">
    <location>
        <begin position="231"/>
        <end position="259"/>
    </location>
</feature>
<dbReference type="PANTHER" id="PTHR24379">
    <property type="entry name" value="KRAB AND ZINC FINGER DOMAIN-CONTAINING"/>
    <property type="match status" value="1"/>
</dbReference>
<evidence type="ECO:0000256" key="6">
    <source>
        <dbReference type="ARBA" id="ARBA00023242"/>
    </source>
</evidence>
<evidence type="ECO:0000256" key="4">
    <source>
        <dbReference type="ARBA" id="ARBA00022771"/>
    </source>
</evidence>
<dbReference type="GO" id="GO:0008270">
    <property type="term" value="F:zinc ion binding"/>
    <property type="evidence" value="ECO:0007669"/>
    <property type="project" value="UniProtKB-KW"/>
</dbReference>
<reference evidence="10" key="1">
    <citation type="submission" date="2022-10" db="EMBL/GenBank/DDBJ databases">
        <title>Genome assembly of Pristionchus species.</title>
        <authorList>
            <person name="Yoshida K."/>
            <person name="Sommer R.J."/>
        </authorList>
    </citation>
    <scope>NUCLEOTIDE SEQUENCE [LARGE SCALE GENOMIC DNA]</scope>
    <source>
        <strain evidence="10">RS5460</strain>
    </source>
</reference>
<evidence type="ECO:0000259" key="8">
    <source>
        <dbReference type="PROSITE" id="PS50157"/>
    </source>
</evidence>
<evidence type="ECO:0000256" key="3">
    <source>
        <dbReference type="ARBA" id="ARBA00022737"/>
    </source>
</evidence>
<dbReference type="PROSITE" id="PS00028">
    <property type="entry name" value="ZINC_FINGER_C2H2_1"/>
    <property type="match status" value="4"/>
</dbReference>
<feature type="domain" description="C2H2-type" evidence="8">
    <location>
        <begin position="202"/>
        <end position="230"/>
    </location>
</feature>
<feature type="domain" description="C2H2-type" evidence="8">
    <location>
        <begin position="129"/>
        <end position="157"/>
    </location>
</feature>
<dbReference type="PROSITE" id="PS50157">
    <property type="entry name" value="ZINC_FINGER_C2H2_2"/>
    <property type="match status" value="4"/>
</dbReference>
<dbReference type="InterPro" id="IPR013087">
    <property type="entry name" value="Znf_C2H2_type"/>
</dbReference>
<evidence type="ECO:0000313" key="10">
    <source>
        <dbReference type="Proteomes" id="UP001328107"/>
    </source>
</evidence>
<evidence type="ECO:0000313" key="9">
    <source>
        <dbReference type="EMBL" id="GMR36632.1"/>
    </source>
</evidence>
<feature type="domain" description="C2H2-type" evidence="8">
    <location>
        <begin position="291"/>
        <end position="318"/>
    </location>
</feature>
<evidence type="ECO:0000256" key="7">
    <source>
        <dbReference type="PROSITE-ProRule" id="PRU00042"/>
    </source>
</evidence>
<proteinExistence type="predicted"/>
<dbReference type="Gene3D" id="3.30.160.60">
    <property type="entry name" value="Classic Zinc Finger"/>
    <property type="match status" value="4"/>
</dbReference>